<reference evidence="1 2" key="1">
    <citation type="submission" date="2024-01" db="EMBL/GenBank/DDBJ databases">
        <title>The genomes of 5 underutilized Papilionoideae crops provide insights into root nodulation and disease resistanc.</title>
        <authorList>
            <person name="Jiang F."/>
        </authorList>
    </citation>
    <scope>NUCLEOTIDE SEQUENCE [LARGE SCALE GENOMIC DNA]</scope>
    <source>
        <strain evidence="1">LVBAO_FW01</strain>
        <tissue evidence="1">Leaves</tissue>
    </source>
</reference>
<keyword evidence="2" id="KW-1185">Reference proteome</keyword>
<dbReference type="EMBL" id="JAYMYQ010000004">
    <property type="protein sequence ID" value="KAK7338334.1"/>
    <property type="molecule type" value="Genomic_DNA"/>
</dbReference>
<proteinExistence type="predicted"/>
<comment type="caution">
    <text evidence="1">The sequence shown here is derived from an EMBL/GenBank/DDBJ whole genome shotgun (WGS) entry which is preliminary data.</text>
</comment>
<evidence type="ECO:0000313" key="1">
    <source>
        <dbReference type="EMBL" id="KAK7338334.1"/>
    </source>
</evidence>
<dbReference type="AlphaFoldDB" id="A0AAN9LQ49"/>
<sequence length="87" mass="9919">MHTHVEILFRENMDSMELITTKSKEMSVKVGVLGQEKGRLGCSVPSGNRRVMHSMKQTLHFTIDPLDFSYLCSSLNYNKYELVPGRA</sequence>
<protein>
    <submittedName>
        <fullName evidence="1">Uncharacterized protein</fullName>
    </submittedName>
</protein>
<name>A0AAN9LQ49_CANGL</name>
<dbReference type="Proteomes" id="UP001367508">
    <property type="component" value="Unassembled WGS sequence"/>
</dbReference>
<accession>A0AAN9LQ49</accession>
<evidence type="ECO:0000313" key="2">
    <source>
        <dbReference type="Proteomes" id="UP001367508"/>
    </source>
</evidence>
<organism evidence="1 2">
    <name type="scientific">Canavalia gladiata</name>
    <name type="common">Sword bean</name>
    <name type="synonym">Dolichos gladiatus</name>
    <dbReference type="NCBI Taxonomy" id="3824"/>
    <lineage>
        <taxon>Eukaryota</taxon>
        <taxon>Viridiplantae</taxon>
        <taxon>Streptophyta</taxon>
        <taxon>Embryophyta</taxon>
        <taxon>Tracheophyta</taxon>
        <taxon>Spermatophyta</taxon>
        <taxon>Magnoliopsida</taxon>
        <taxon>eudicotyledons</taxon>
        <taxon>Gunneridae</taxon>
        <taxon>Pentapetalae</taxon>
        <taxon>rosids</taxon>
        <taxon>fabids</taxon>
        <taxon>Fabales</taxon>
        <taxon>Fabaceae</taxon>
        <taxon>Papilionoideae</taxon>
        <taxon>50 kb inversion clade</taxon>
        <taxon>NPAAA clade</taxon>
        <taxon>indigoferoid/millettioid clade</taxon>
        <taxon>Phaseoleae</taxon>
        <taxon>Canavalia</taxon>
    </lineage>
</organism>
<gene>
    <name evidence="1" type="ORF">VNO77_18940</name>
</gene>